<evidence type="ECO:0000313" key="2">
    <source>
        <dbReference type="EMBL" id="WPU64326.1"/>
    </source>
</evidence>
<dbReference type="AlphaFoldDB" id="A0AAX4HM79"/>
<keyword evidence="1" id="KW-0732">Signal</keyword>
<proteinExistence type="predicted"/>
<gene>
    <name evidence="2" type="ORF">SOO65_16650</name>
</gene>
<reference evidence="2 3" key="1">
    <citation type="submission" date="2023-11" db="EMBL/GenBank/DDBJ databases">
        <title>Peredibacter starrii A3.12.</title>
        <authorList>
            <person name="Mitchell R.J."/>
        </authorList>
    </citation>
    <scope>NUCLEOTIDE SEQUENCE [LARGE SCALE GENOMIC DNA]</scope>
    <source>
        <strain evidence="2 3">A3.12</strain>
    </source>
</reference>
<dbReference type="EMBL" id="CP139487">
    <property type="protein sequence ID" value="WPU64326.1"/>
    <property type="molecule type" value="Genomic_DNA"/>
</dbReference>
<accession>A0AAX4HM79</accession>
<dbReference type="KEGG" id="psti:SOO65_16650"/>
<feature type="chain" id="PRO_5043376938" evidence="1">
    <location>
        <begin position="19"/>
        <end position="106"/>
    </location>
</feature>
<protein>
    <submittedName>
        <fullName evidence="2">Uncharacterized protein</fullName>
    </submittedName>
</protein>
<feature type="signal peptide" evidence="1">
    <location>
        <begin position="1"/>
        <end position="18"/>
    </location>
</feature>
<evidence type="ECO:0000256" key="1">
    <source>
        <dbReference type="SAM" id="SignalP"/>
    </source>
</evidence>
<dbReference type="RefSeq" id="WP_321392919.1">
    <property type="nucleotide sequence ID" value="NZ_CP139487.1"/>
</dbReference>
<evidence type="ECO:0000313" key="3">
    <source>
        <dbReference type="Proteomes" id="UP001324634"/>
    </source>
</evidence>
<name>A0AAX4HM79_9BACT</name>
<sequence length="106" mass="11685">MKTLVVLIFVLFATSSFANISRPSTESEVRRFCQAIEKALVDTQADMAIDMNACLVSKMRTVGHYVHGTVIRGTVPFRSPGRSLFKMTCEAPLKSGRVLSESVNCQ</sequence>
<dbReference type="Proteomes" id="UP001324634">
    <property type="component" value="Chromosome"/>
</dbReference>
<keyword evidence="3" id="KW-1185">Reference proteome</keyword>
<organism evidence="2 3">
    <name type="scientific">Peredibacter starrii</name>
    <dbReference type="NCBI Taxonomy" id="28202"/>
    <lineage>
        <taxon>Bacteria</taxon>
        <taxon>Pseudomonadati</taxon>
        <taxon>Bdellovibrionota</taxon>
        <taxon>Bacteriovoracia</taxon>
        <taxon>Bacteriovoracales</taxon>
        <taxon>Bacteriovoracaceae</taxon>
        <taxon>Peredibacter</taxon>
    </lineage>
</organism>